<comment type="caution">
    <text evidence="5">The sequence shown here is derived from an EMBL/GenBank/DDBJ whole genome shotgun (WGS) entry which is preliminary data.</text>
</comment>
<evidence type="ECO:0000259" key="4">
    <source>
        <dbReference type="Pfam" id="PF01755"/>
    </source>
</evidence>
<evidence type="ECO:0000256" key="3">
    <source>
        <dbReference type="ARBA" id="ARBA00022679"/>
    </source>
</evidence>
<dbReference type="Proteomes" id="UP001152795">
    <property type="component" value="Unassembled WGS sequence"/>
</dbReference>
<keyword evidence="6" id="KW-1185">Reference proteome</keyword>
<dbReference type="AlphaFoldDB" id="A0A6S7JXZ6"/>
<dbReference type="Gene3D" id="3.90.550.10">
    <property type="entry name" value="Spore Coat Polysaccharide Biosynthesis Protein SpsA, Chain A"/>
    <property type="match status" value="1"/>
</dbReference>
<dbReference type="GO" id="GO:0050211">
    <property type="term" value="F:procollagen galactosyltransferase activity"/>
    <property type="evidence" value="ECO:0007669"/>
    <property type="project" value="TreeGrafter"/>
</dbReference>
<sequence length="521" mass="61060">MDFRRGICLFAWLLFVCVNAEDEQKLLSNYNEYQVLEPRIFLPIIARNIEHSLPNWLGHIEKLDYPKNRIYLWIRSDHNEDETASILHDWVDKVRPLYHGIDINTTNIDDKYEDAISANHWSLLRFKRLIDLRQAALDEARRLWADYIFFLDCDVYITHPNTIWSLLEERKAIISPLVHSFVKKSAFSNYWCGRDEKGYYMRTDEYLPILKLENKGCHEVVMLHSVTLIDLRRTATTKLYYKPEGSNYDGPIDDVMVFAHAVKEAGLKFHILNKDYYGYLIEPMPGRATLYDAQMKFQHVKLELIVDDIELAESAYIPVKYPVADKAGFDEVFVINLERRPDRRKKMRLSLQLLGINGTFIAAYDGKRVSDEEIENLGIKVIDGYADPYHGRPVTKGEIGCFMSHFLLWEKMVRENLQVVMFLEDDIRFEPDFRKKLEGLMTEAKQVEWDFMYLGRKLVNEQAQDTGIDGIQHLVRPGYSWWTLGYVLTLEGAKKLLAPKPLQRFVPVDEYIPIMFGDHPE</sequence>
<evidence type="ECO:0000256" key="1">
    <source>
        <dbReference type="ARBA" id="ARBA00006721"/>
    </source>
</evidence>
<comment type="similarity">
    <text evidence="1">Belongs to the glycosyltransferase 25 family.</text>
</comment>
<keyword evidence="2" id="KW-0328">Glycosyltransferase</keyword>
<accession>A0A6S7JXZ6</accession>
<gene>
    <name evidence="5" type="ORF">PACLA_8A009634</name>
</gene>
<dbReference type="PANTHER" id="PTHR10730">
    <property type="entry name" value="PROCOLLAGEN-LYSINE,2-OXOGLUTARATE 5-DIOXYGENASE/GLYCOSYLTRANSFERASE 25 FAMILY MEMBER"/>
    <property type="match status" value="1"/>
</dbReference>
<dbReference type="Pfam" id="PF01755">
    <property type="entry name" value="Glyco_transf_25"/>
    <property type="match status" value="1"/>
</dbReference>
<keyword evidence="3" id="KW-0808">Transferase</keyword>
<protein>
    <recommendedName>
        <fullName evidence="4">Glycosyl transferase family 25 domain-containing protein</fullName>
    </recommendedName>
</protein>
<name>A0A6S7JXZ6_PARCT</name>
<evidence type="ECO:0000313" key="6">
    <source>
        <dbReference type="Proteomes" id="UP001152795"/>
    </source>
</evidence>
<dbReference type="SUPFAM" id="SSF53448">
    <property type="entry name" value="Nucleotide-diphospho-sugar transferases"/>
    <property type="match status" value="1"/>
</dbReference>
<reference evidence="5" key="1">
    <citation type="submission" date="2020-04" db="EMBL/GenBank/DDBJ databases">
        <authorList>
            <person name="Alioto T."/>
            <person name="Alioto T."/>
            <person name="Gomez Garrido J."/>
        </authorList>
    </citation>
    <scope>NUCLEOTIDE SEQUENCE</scope>
    <source>
        <strain evidence="5">A484AB</strain>
    </source>
</reference>
<feature type="domain" description="Glycosyl transferase family 25" evidence="4">
    <location>
        <begin position="330"/>
        <end position="511"/>
    </location>
</feature>
<dbReference type="PANTHER" id="PTHR10730:SF53">
    <property type="entry name" value="GLYCOSYLTRANSFERASE 25 FAMILY MEMBER"/>
    <property type="match status" value="1"/>
</dbReference>
<dbReference type="EMBL" id="CACRXK020020651">
    <property type="protein sequence ID" value="CAB4035044.1"/>
    <property type="molecule type" value="Genomic_DNA"/>
</dbReference>
<proteinExistence type="inferred from homology"/>
<dbReference type="InterPro" id="IPR050757">
    <property type="entry name" value="Collagen_mod_GT25"/>
</dbReference>
<evidence type="ECO:0000313" key="5">
    <source>
        <dbReference type="EMBL" id="CAB4035044.1"/>
    </source>
</evidence>
<dbReference type="InterPro" id="IPR002654">
    <property type="entry name" value="Glyco_trans_25"/>
</dbReference>
<dbReference type="CDD" id="cd06532">
    <property type="entry name" value="Glyco_transf_25"/>
    <property type="match status" value="1"/>
</dbReference>
<dbReference type="OrthoDB" id="47375at2759"/>
<evidence type="ECO:0000256" key="2">
    <source>
        <dbReference type="ARBA" id="ARBA00022676"/>
    </source>
</evidence>
<dbReference type="InterPro" id="IPR029044">
    <property type="entry name" value="Nucleotide-diphossugar_trans"/>
</dbReference>
<organism evidence="5 6">
    <name type="scientific">Paramuricea clavata</name>
    <name type="common">Red gorgonian</name>
    <name type="synonym">Violescent sea-whip</name>
    <dbReference type="NCBI Taxonomy" id="317549"/>
    <lineage>
        <taxon>Eukaryota</taxon>
        <taxon>Metazoa</taxon>
        <taxon>Cnidaria</taxon>
        <taxon>Anthozoa</taxon>
        <taxon>Octocorallia</taxon>
        <taxon>Malacalcyonacea</taxon>
        <taxon>Plexauridae</taxon>
        <taxon>Paramuricea</taxon>
    </lineage>
</organism>